<name>A0A0R2PLP2_9GAMM</name>
<comment type="activity regulation">
    <text evidence="18">Feedback inhibited by histidine.</text>
</comment>
<evidence type="ECO:0000256" key="1">
    <source>
        <dbReference type="ARBA" id="ARBA00000915"/>
    </source>
</evidence>
<accession>A0A0R2PLP2</accession>
<reference evidence="22" key="1">
    <citation type="submission" date="2015-10" db="EMBL/GenBank/DDBJ databases">
        <title>Metagenome-Assembled Genomes uncover a global brackish microbiome.</title>
        <authorList>
            <person name="Hugerth L.W."/>
            <person name="Larsson J."/>
            <person name="Alneberg J."/>
            <person name="Lindh M.V."/>
            <person name="Legrand C."/>
            <person name="Pinhassi J."/>
            <person name="Andersson A."/>
        </authorList>
    </citation>
    <scope>NUCLEOTIDE SEQUENCE [LARGE SCALE GENOMIC DNA]</scope>
</reference>
<dbReference type="HAMAP" id="MF_00079">
    <property type="entry name" value="HisG_Long"/>
    <property type="match status" value="1"/>
</dbReference>
<comment type="caution">
    <text evidence="21">The sequence shown here is derived from an EMBL/GenBank/DDBJ whole genome shotgun (WGS) entry which is preliminary data.</text>
</comment>
<feature type="domain" description="ATP phosphoribosyltransferase catalytic" evidence="19">
    <location>
        <begin position="53"/>
        <end position="209"/>
    </location>
</feature>
<keyword evidence="11 18" id="KW-0808">Transferase</keyword>
<evidence type="ECO:0000256" key="4">
    <source>
        <dbReference type="ARBA" id="ARBA00004667"/>
    </source>
</evidence>
<dbReference type="Gene3D" id="3.40.190.10">
    <property type="entry name" value="Periplasmic binding protein-like II"/>
    <property type="match status" value="2"/>
</dbReference>
<evidence type="ECO:0000256" key="5">
    <source>
        <dbReference type="ARBA" id="ARBA00007955"/>
    </source>
</evidence>
<dbReference type="Pfam" id="PF01634">
    <property type="entry name" value="HisG"/>
    <property type="match status" value="1"/>
</dbReference>
<dbReference type="UniPathway" id="UPA00031">
    <property type="reaction ID" value="UER00006"/>
</dbReference>
<dbReference type="SUPFAM" id="SSF54913">
    <property type="entry name" value="GlnB-like"/>
    <property type="match status" value="1"/>
</dbReference>
<dbReference type="FunFam" id="3.30.70.120:FF:000002">
    <property type="entry name" value="ATP phosphoribosyltransferase"/>
    <property type="match status" value="1"/>
</dbReference>
<keyword evidence="13 18" id="KW-0547">Nucleotide-binding</keyword>
<evidence type="ECO:0000256" key="8">
    <source>
        <dbReference type="ARBA" id="ARBA00022490"/>
    </source>
</evidence>
<evidence type="ECO:0000256" key="10">
    <source>
        <dbReference type="ARBA" id="ARBA00022676"/>
    </source>
</evidence>
<comment type="subcellular location">
    <subcellularLocation>
        <location evidence="3 18">Cytoplasm</location>
    </subcellularLocation>
</comment>
<evidence type="ECO:0000256" key="13">
    <source>
        <dbReference type="ARBA" id="ARBA00022741"/>
    </source>
</evidence>
<dbReference type="PROSITE" id="PS01316">
    <property type="entry name" value="ATP_P_PHORIBOSYLTR"/>
    <property type="match status" value="1"/>
</dbReference>
<dbReference type="SUPFAM" id="SSF53850">
    <property type="entry name" value="Periplasmic binding protein-like II"/>
    <property type="match status" value="1"/>
</dbReference>
<evidence type="ECO:0000256" key="18">
    <source>
        <dbReference type="HAMAP-Rule" id="MF_00079"/>
    </source>
</evidence>
<dbReference type="EC" id="2.4.2.17" evidence="6 18"/>
<evidence type="ECO:0000256" key="16">
    <source>
        <dbReference type="ARBA" id="ARBA00023102"/>
    </source>
</evidence>
<evidence type="ECO:0000259" key="20">
    <source>
        <dbReference type="Pfam" id="PF08029"/>
    </source>
</evidence>
<dbReference type="PANTHER" id="PTHR21403:SF8">
    <property type="entry name" value="ATP PHOSPHORIBOSYLTRANSFERASE"/>
    <property type="match status" value="1"/>
</dbReference>
<feature type="domain" description="Histidine biosynthesis HisG C-terminal" evidence="20">
    <location>
        <begin position="214"/>
        <end position="286"/>
    </location>
</feature>
<dbReference type="Proteomes" id="UP000050874">
    <property type="component" value="Unassembled WGS sequence"/>
</dbReference>
<dbReference type="FunFam" id="3.40.190.10:FF:000008">
    <property type="entry name" value="ATP phosphoribosyltransferase"/>
    <property type="match status" value="1"/>
</dbReference>
<evidence type="ECO:0000256" key="14">
    <source>
        <dbReference type="ARBA" id="ARBA00022840"/>
    </source>
</evidence>
<keyword evidence="8 18" id="KW-0963">Cytoplasm</keyword>
<keyword evidence="12 18" id="KW-0479">Metal-binding</keyword>
<dbReference type="InterPro" id="IPR011322">
    <property type="entry name" value="N-reg_PII-like_a/b"/>
</dbReference>
<comment type="function">
    <text evidence="17 18">Catalyzes the condensation of ATP and 5-phosphoribose 1-diphosphate to form N'-(5'-phosphoribosyl)-ATP (PR-ATP). Has a crucial role in the pathway because the rate of histidine biosynthesis seems to be controlled primarily by regulation of HisG enzymatic activity.</text>
</comment>
<evidence type="ECO:0000256" key="17">
    <source>
        <dbReference type="ARBA" id="ARBA00024861"/>
    </source>
</evidence>
<organism evidence="21 22">
    <name type="scientific">SAR86 cluster bacterium BACL1 MAG-120920-bin57</name>
    <dbReference type="NCBI Taxonomy" id="1655571"/>
    <lineage>
        <taxon>Bacteria</taxon>
        <taxon>Pseudomonadati</taxon>
        <taxon>Pseudomonadota</taxon>
        <taxon>Gammaproteobacteria</taxon>
        <taxon>SAR86 cluster</taxon>
    </lineage>
</organism>
<evidence type="ECO:0000256" key="12">
    <source>
        <dbReference type="ARBA" id="ARBA00022723"/>
    </source>
</evidence>
<comment type="catalytic activity">
    <reaction evidence="1 18">
        <text>1-(5-phospho-beta-D-ribosyl)-ATP + diphosphate = 5-phospho-alpha-D-ribose 1-diphosphate + ATP</text>
        <dbReference type="Rhea" id="RHEA:18473"/>
        <dbReference type="ChEBI" id="CHEBI:30616"/>
        <dbReference type="ChEBI" id="CHEBI:33019"/>
        <dbReference type="ChEBI" id="CHEBI:58017"/>
        <dbReference type="ChEBI" id="CHEBI:73183"/>
        <dbReference type="EC" id="2.4.2.17"/>
    </reaction>
</comment>
<evidence type="ECO:0000259" key="19">
    <source>
        <dbReference type="Pfam" id="PF01634"/>
    </source>
</evidence>
<keyword evidence="16 18" id="KW-0368">Histidine biosynthesis</keyword>
<dbReference type="InterPro" id="IPR015867">
    <property type="entry name" value="N-reg_PII/ATP_PRibTrfase_C"/>
</dbReference>
<dbReference type="InterPro" id="IPR001348">
    <property type="entry name" value="ATP_PRibTrfase_HisG"/>
</dbReference>
<dbReference type="GO" id="GO:0000105">
    <property type="term" value="P:L-histidine biosynthetic process"/>
    <property type="evidence" value="ECO:0007669"/>
    <property type="project" value="UniProtKB-UniRule"/>
</dbReference>
<evidence type="ECO:0000256" key="15">
    <source>
        <dbReference type="ARBA" id="ARBA00022842"/>
    </source>
</evidence>
<dbReference type="GO" id="GO:0000287">
    <property type="term" value="F:magnesium ion binding"/>
    <property type="evidence" value="ECO:0007669"/>
    <property type="project" value="UniProtKB-UniRule"/>
</dbReference>
<dbReference type="Gene3D" id="3.30.70.120">
    <property type="match status" value="1"/>
</dbReference>
<dbReference type="InterPro" id="IPR020621">
    <property type="entry name" value="ATP-PRT_HisG_long"/>
</dbReference>
<comment type="pathway">
    <text evidence="4 18">Amino-acid biosynthesis; L-histidine biosynthesis; L-histidine from 5-phospho-alpha-D-ribose 1-diphosphate: step 1/9.</text>
</comment>
<evidence type="ECO:0000256" key="7">
    <source>
        <dbReference type="ARBA" id="ARBA00020998"/>
    </source>
</evidence>
<dbReference type="Pfam" id="PF08029">
    <property type="entry name" value="HisG_C"/>
    <property type="match status" value="1"/>
</dbReference>
<dbReference type="GO" id="GO:0005737">
    <property type="term" value="C:cytoplasm"/>
    <property type="evidence" value="ECO:0007669"/>
    <property type="project" value="UniProtKB-SubCell"/>
</dbReference>
<protein>
    <recommendedName>
        <fullName evidence="7 18">ATP phosphoribosyltransferase</fullName>
        <shortName evidence="18">ATP-PRT</shortName>
        <shortName evidence="18">ATP-PRTase</shortName>
        <ecNumber evidence="6 18">2.4.2.17</ecNumber>
    </recommendedName>
</protein>
<evidence type="ECO:0000256" key="9">
    <source>
        <dbReference type="ARBA" id="ARBA00022605"/>
    </source>
</evidence>
<dbReference type="PANTHER" id="PTHR21403">
    <property type="entry name" value="ATP PHOSPHORIBOSYLTRANSFERASE ATP-PRTASE"/>
    <property type="match status" value="1"/>
</dbReference>
<proteinExistence type="inferred from homology"/>
<dbReference type="EMBL" id="LIAV01000275">
    <property type="protein sequence ID" value="KRO38865.1"/>
    <property type="molecule type" value="Genomic_DNA"/>
</dbReference>
<evidence type="ECO:0000313" key="22">
    <source>
        <dbReference type="Proteomes" id="UP000050874"/>
    </source>
</evidence>
<comment type="similarity">
    <text evidence="5 18">Belongs to the ATP phosphoribosyltransferase family. Long subfamily.</text>
</comment>
<comment type="cofactor">
    <cofactor evidence="2 18">
        <name>Mg(2+)</name>
        <dbReference type="ChEBI" id="CHEBI:18420"/>
    </cofactor>
</comment>
<dbReference type="NCBIfam" id="TIGR00070">
    <property type="entry name" value="hisG"/>
    <property type="match status" value="1"/>
</dbReference>
<keyword evidence="10 18" id="KW-0328">Glycosyltransferase</keyword>
<evidence type="ECO:0000256" key="2">
    <source>
        <dbReference type="ARBA" id="ARBA00001946"/>
    </source>
</evidence>
<keyword evidence="14 18" id="KW-0067">ATP-binding</keyword>
<evidence type="ECO:0000313" key="21">
    <source>
        <dbReference type="EMBL" id="KRO38865.1"/>
    </source>
</evidence>
<keyword evidence="15 18" id="KW-0460">Magnesium</keyword>
<keyword evidence="9 18" id="KW-0028">Amino-acid biosynthesis</keyword>
<dbReference type="InterPro" id="IPR013820">
    <property type="entry name" value="ATP_PRibTrfase_cat"/>
</dbReference>
<dbReference type="GO" id="GO:0005524">
    <property type="term" value="F:ATP binding"/>
    <property type="evidence" value="ECO:0007669"/>
    <property type="project" value="UniProtKB-KW"/>
</dbReference>
<evidence type="ECO:0000256" key="3">
    <source>
        <dbReference type="ARBA" id="ARBA00004496"/>
    </source>
</evidence>
<dbReference type="InterPro" id="IPR018198">
    <property type="entry name" value="ATP_PRibTrfase_CS"/>
</dbReference>
<gene>
    <name evidence="18" type="primary">hisG</name>
    <name evidence="21" type="ORF">ABR63_01040</name>
</gene>
<dbReference type="InterPro" id="IPR013115">
    <property type="entry name" value="HisG_C"/>
</dbReference>
<dbReference type="AlphaFoldDB" id="A0A0R2PLP2"/>
<dbReference type="NCBIfam" id="TIGR03455">
    <property type="entry name" value="HisG_C-term"/>
    <property type="match status" value="1"/>
</dbReference>
<evidence type="ECO:0000256" key="6">
    <source>
        <dbReference type="ARBA" id="ARBA00011946"/>
    </source>
</evidence>
<sequence>MKENKITIAIQKKGRLSDNSKNLLEKSGINFRTSGEKLLARSSNMNIDILLVRDDDIPSLVSKGVADLGIVGENVLAEQSATNTNLKAHTILPLGFSRCSLAFARPSSSNMKSLANKTIATSYPGLVKKYLKQNNIKAEVIKINGSVELTPYIGIADCICDLVSSGATLEANNLVQFKTLMASEAVLISNQKRKNMQEQSILSLVKRFEGVINAAESKYVMLNAQEKSIDSICKLLPGADSPTIIPLKEKGKVAIHALCTEPVFWETMENLKISGASSILVMPVEKILY</sequence>
<evidence type="ECO:0000256" key="11">
    <source>
        <dbReference type="ARBA" id="ARBA00022679"/>
    </source>
</evidence>
<dbReference type="GO" id="GO:0003879">
    <property type="term" value="F:ATP phosphoribosyltransferase activity"/>
    <property type="evidence" value="ECO:0007669"/>
    <property type="project" value="UniProtKB-UniRule"/>
</dbReference>